<name>I5C1W2_9BACT</name>
<protein>
    <submittedName>
        <fullName evidence="2">Uncharacterized protein</fullName>
    </submittedName>
</protein>
<organism evidence="2 3">
    <name type="scientific">Nitritalea halalkaliphila LW7</name>
    <dbReference type="NCBI Taxonomy" id="1189621"/>
    <lineage>
        <taxon>Bacteria</taxon>
        <taxon>Pseudomonadati</taxon>
        <taxon>Bacteroidota</taxon>
        <taxon>Cytophagia</taxon>
        <taxon>Cytophagales</taxon>
        <taxon>Cyclobacteriaceae</taxon>
        <taxon>Nitritalea</taxon>
    </lineage>
</organism>
<evidence type="ECO:0000313" key="2">
    <source>
        <dbReference type="EMBL" id="EIM75814.1"/>
    </source>
</evidence>
<comment type="caution">
    <text evidence="2">The sequence shown here is derived from an EMBL/GenBank/DDBJ whole genome shotgun (WGS) entry which is preliminary data.</text>
</comment>
<dbReference type="RefSeq" id="WP_009055550.1">
    <property type="nucleotide sequence ID" value="NZ_AJYA01000026.1"/>
</dbReference>
<dbReference type="AlphaFoldDB" id="I5C1W2"/>
<keyword evidence="1" id="KW-1133">Transmembrane helix</keyword>
<reference evidence="2 3" key="1">
    <citation type="submission" date="2012-05" db="EMBL/GenBank/DDBJ databases">
        <title>Genome sequence of Nitritalea halalkaliphila LW7.</title>
        <authorList>
            <person name="Jangir P.K."/>
            <person name="Singh A."/>
            <person name="Shivaji S."/>
            <person name="Sharma R."/>
        </authorList>
    </citation>
    <scope>NUCLEOTIDE SEQUENCE [LARGE SCALE GENOMIC DNA]</scope>
    <source>
        <strain evidence="2 3">LW7</strain>
    </source>
</reference>
<evidence type="ECO:0000256" key="1">
    <source>
        <dbReference type="SAM" id="Phobius"/>
    </source>
</evidence>
<dbReference type="EMBL" id="AJYA01000026">
    <property type="protein sequence ID" value="EIM75814.1"/>
    <property type="molecule type" value="Genomic_DNA"/>
</dbReference>
<keyword evidence="1" id="KW-0812">Transmembrane</keyword>
<dbReference type="STRING" id="1189621.A3SI_12244"/>
<keyword evidence="1" id="KW-0472">Membrane</keyword>
<feature type="transmembrane region" description="Helical" evidence="1">
    <location>
        <begin position="78"/>
        <end position="95"/>
    </location>
</feature>
<accession>I5C1W2</accession>
<evidence type="ECO:0000313" key="3">
    <source>
        <dbReference type="Proteomes" id="UP000005551"/>
    </source>
</evidence>
<feature type="transmembrane region" description="Helical" evidence="1">
    <location>
        <begin position="101"/>
        <end position="119"/>
    </location>
</feature>
<sequence>MQEKTITLVRTKALENVNALQVSKGSRRLAFDRMKQEISLQAGESLRVHQDWCSSPEYPFERLEDGATYEIHTVLRKLIRAALLIFTLVGLYLTYKTKNPLFLLPTTLIIGYLILYLTIWKDRFLYLRQVST</sequence>
<gene>
    <name evidence="2" type="ORF">A3SI_12244</name>
</gene>
<proteinExistence type="predicted"/>
<dbReference type="Proteomes" id="UP000005551">
    <property type="component" value="Unassembled WGS sequence"/>
</dbReference>
<keyword evidence="3" id="KW-1185">Reference proteome</keyword>